<sequence>MPLLFGVVLLDMIGFGIVIPILPFLSPTLGADKLDIAMIIASYAVCAGLCGPFWGRLSDRIGRKPVIMICMTGAAACYGLLAMASELWMIYAARAGAGLMAGNLGVASAMMADLTGSGDRARGMGLIGAAFGLGLVLGPVIGGLLSADGSFLIPCLFAGGMSLLAVAAAAFFLRESLPPKHRAEQRAERDAAPAESTWALLGRTRSRLLLIQFVLHTSSVSAFTYLFPLWVGDLLAWGPHEVGVVFGIQGAIMATSQGLLMGPLVRIAGEIPLLRVCVGLFLAGLGIAAAANGMVGMLASVFVGLTGATLCMPVLQSLTSRRTPAALRGRMMGAAASASAWGRVLGPLLAGLLLTHFGYRTAWLCFAVVVAVYFSWALVQPREADHPHPV</sequence>
<feature type="transmembrane region" description="Helical" evidence="6">
    <location>
        <begin position="91"/>
        <end position="112"/>
    </location>
</feature>
<dbReference type="Pfam" id="PF07690">
    <property type="entry name" value="MFS_1"/>
    <property type="match status" value="1"/>
</dbReference>
<dbReference type="InterPro" id="IPR036259">
    <property type="entry name" value="MFS_trans_sf"/>
</dbReference>
<dbReference type="AlphaFoldDB" id="A0A095XWK5"/>
<feature type="transmembrane region" description="Helical" evidence="6">
    <location>
        <begin position="361"/>
        <end position="379"/>
    </location>
</feature>
<name>A0A095XWK5_9GAMM</name>
<keyword evidence="5 6" id="KW-0472">Membrane</keyword>
<evidence type="ECO:0000313" key="8">
    <source>
        <dbReference type="EMBL" id="KGE04066.1"/>
    </source>
</evidence>
<accession>A0A095XWK5</accession>
<evidence type="ECO:0000256" key="3">
    <source>
        <dbReference type="ARBA" id="ARBA00022692"/>
    </source>
</evidence>
<keyword evidence="2" id="KW-0813">Transport</keyword>
<dbReference type="Proteomes" id="UP000029640">
    <property type="component" value="Unassembled WGS sequence"/>
</dbReference>
<dbReference type="Gene3D" id="1.20.1250.20">
    <property type="entry name" value="MFS general substrate transporter like domains"/>
    <property type="match status" value="1"/>
</dbReference>
<feature type="transmembrane region" description="Helical" evidence="6">
    <location>
        <begin position="151"/>
        <end position="173"/>
    </location>
</feature>
<gene>
    <name evidence="8" type="ORF">HRUBRA_01290</name>
</gene>
<comment type="subcellular location">
    <subcellularLocation>
        <location evidence="1">Membrane</location>
        <topology evidence="1">Multi-pass membrane protein</topology>
    </subcellularLocation>
</comment>
<dbReference type="GO" id="GO:0016020">
    <property type="term" value="C:membrane"/>
    <property type="evidence" value="ECO:0007669"/>
    <property type="project" value="UniProtKB-SubCell"/>
</dbReference>
<feature type="transmembrane region" description="Helical" evidence="6">
    <location>
        <begin position="242"/>
        <end position="261"/>
    </location>
</feature>
<dbReference type="PROSITE" id="PS50850">
    <property type="entry name" value="MFS"/>
    <property type="match status" value="1"/>
</dbReference>
<organism evidence="8 9">
    <name type="scientific">Pseudohaliea rubra DSM 19751</name>
    <dbReference type="NCBI Taxonomy" id="1265313"/>
    <lineage>
        <taxon>Bacteria</taxon>
        <taxon>Pseudomonadati</taxon>
        <taxon>Pseudomonadota</taxon>
        <taxon>Gammaproteobacteria</taxon>
        <taxon>Cellvibrionales</taxon>
        <taxon>Halieaceae</taxon>
        <taxon>Pseudohaliea</taxon>
    </lineage>
</organism>
<dbReference type="PANTHER" id="PTHR23504:SF15">
    <property type="entry name" value="MAJOR FACILITATOR SUPERFAMILY (MFS) PROFILE DOMAIN-CONTAINING PROTEIN"/>
    <property type="match status" value="1"/>
</dbReference>
<dbReference type="SUPFAM" id="SSF103473">
    <property type="entry name" value="MFS general substrate transporter"/>
    <property type="match status" value="1"/>
</dbReference>
<dbReference type="STRING" id="1265313.HRUBRA_01290"/>
<dbReference type="PRINTS" id="PR01035">
    <property type="entry name" value="TCRTETA"/>
</dbReference>
<feature type="transmembrane region" description="Helical" evidence="6">
    <location>
        <begin position="66"/>
        <end position="85"/>
    </location>
</feature>
<dbReference type="InterPro" id="IPR020846">
    <property type="entry name" value="MFS_dom"/>
</dbReference>
<dbReference type="GO" id="GO:0022857">
    <property type="term" value="F:transmembrane transporter activity"/>
    <property type="evidence" value="ECO:0007669"/>
    <property type="project" value="InterPro"/>
</dbReference>
<evidence type="ECO:0000313" key="9">
    <source>
        <dbReference type="Proteomes" id="UP000029640"/>
    </source>
</evidence>
<dbReference type="eggNOG" id="COG2814">
    <property type="taxonomic scope" value="Bacteria"/>
</dbReference>
<evidence type="ECO:0000256" key="6">
    <source>
        <dbReference type="SAM" id="Phobius"/>
    </source>
</evidence>
<dbReference type="InterPro" id="IPR001958">
    <property type="entry name" value="Tet-R_TetA/multi-R_MdtG-like"/>
</dbReference>
<dbReference type="HOGENOM" id="CLU_001265_10_11_6"/>
<dbReference type="InterPro" id="IPR011701">
    <property type="entry name" value="MFS"/>
</dbReference>
<keyword evidence="4 6" id="KW-1133">Transmembrane helix</keyword>
<feature type="transmembrane region" description="Helical" evidence="6">
    <location>
        <begin position="36"/>
        <end position="54"/>
    </location>
</feature>
<proteinExistence type="predicted"/>
<evidence type="ECO:0000256" key="1">
    <source>
        <dbReference type="ARBA" id="ARBA00004141"/>
    </source>
</evidence>
<dbReference type="EMBL" id="AUVB01000038">
    <property type="protein sequence ID" value="KGE04066.1"/>
    <property type="molecule type" value="Genomic_DNA"/>
</dbReference>
<dbReference type="PANTHER" id="PTHR23504">
    <property type="entry name" value="MAJOR FACILITATOR SUPERFAMILY DOMAIN-CONTAINING PROTEIN 10"/>
    <property type="match status" value="1"/>
</dbReference>
<evidence type="ECO:0000256" key="2">
    <source>
        <dbReference type="ARBA" id="ARBA00022448"/>
    </source>
</evidence>
<feature type="transmembrane region" description="Helical" evidence="6">
    <location>
        <begin position="273"/>
        <end position="291"/>
    </location>
</feature>
<evidence type="ECO:0000256" key="5">
    <source>
        <dbReference type="ARBA" id="ARBA00023136"/>
    </source>
</evidence>
<keyword evidence="3 6" id="KW-0812">Transmembrane</keyword>
<feature type="transmembrane region" description="Helical" evidence="6">
    <location>
        <begin position="124"/>
        <end position="145"/>
    </location>
</feature>
<feature type="transmembrane region" description="Helical" evidence="6">
    <location>
        <begin position="297"/>
        <end position="319"/>
    </location>
</feature>
<feature type="transmembrane region" description="Helical" evidence="6">
    <location>
        <begin position="7"/>
        <end position="24"/>
    </location>
</feature>
<dbReference type="CDD" id="cd17330">
    <property type="entry name" value="MFS_SLC46_TetA_like"/>
    <property type="match status" value="1"/>
</dbReference>
<comment type="caution">
    <text evidence="8">The sequence shown here is derived from an EMBL/GenBank/DDBJ whole genome shotgun (WGS) entry which is preliminary data.</text>
</comment>
<feature type="transmembrane region" description="Helical" evidence="6">
    <location>
        <begin position="208"/>
        <end position="230"/>
    </location>
</feature>
<reference evidence="8 9" key="1">
    <citation type="journal article" date="2014" name="Genome Announc.">
        <title>Genome Sequence of Gammaproteobacterial Pseudohaliea rubra Type Strain DSM 19751, Isolated from Coastal Seawater of the Mediterranean Sea.</title>
        <authorList>
            <person name="Spring S."/>
            <person name="Fiebig A."/>
            <person name="Riedel T."/>
            <person name="Goker M."/>
            <person name="Klenk H.P."/>
        </authorList>
    </citation>
    <scope>NUCLEOTIDE SEQUENCE [LARGE SCALE GENOMIC DNA]</scope>
    <source>
        <strain evidence="8 9">DSM 19751</strain>
    </source>
</reference>
<keyword evidence="9" id="KW-1185">Reference proteome</keyword>
<feature type="transmembrane region" description="Helical" evidence="6">
    <location>
        <begin position="331"/>
        <end position="355"/>
    </location>
</feature>
<feature type="domain" description="Major facilitator superfamily (MFS) profile" evidence="7">
    <location>
        <begin position="1"/>
        <end position="385"/>
    </location>
</feature>
<evidence type="ECO:0000259" key="7">
    <source>
        <dbReference type="PROSITE" id="PS50850"/>
    </source>
</evidence>
<protein>
    <submittedName>
        <fullName evidence="8">Multidrug resistance protein</fullName>
    </submittedName>
</protein>
<evidence type="ECO:0000256" key="4">
    <source>
        <dbReference type="ARBA" id="ARBA00022989"/>
    </source>
</evidence>
<dbReference type="RefSeq" id="WP_035515547.1">
    <property type="nucleotide sequence ID" value="NZ_KN234756.1"/>
</dbReference>